<dbReference type="PANTHER" id="PTHR43610:SF1">
    <property type="entry name" value="N-ACETYLTRANSFERASE DOMAIN-CONTAINING PROTEIN"/>
    <property type="match status" value="1"/>
</dbReference>
<dbReference type="InterPro" id="IPR016181">
    <property type="entry name" value="Acyl_CoA_acyltransferase"/>
</dbReference>
<dbReference type="SUPFAM" id="SSF55729">
    <property type="entry name" value="Acyl-CoA N-acyltransferases (Nat)"/>
    <property type="match status" value="1"/>
</dbReference>
<keyword evidence="3" id="KW-1185">Reference proteome</keyword>
<gene>
    <name evidence="2" type="ORF">AOR01nite_12690</name>
</gene>
<evidence type="ECO:0000313" key="3">
    <source>
        <dbReference type="Proteomes" id="UP000317617"/>
    </source>
</evidence>
<reference evidence="2 3" key="1">
    <citation type="submission" date="2019-06" db="EMBL/GenBank/DDBJ databases">
        <title>Whole genome shotgun sequence of Acetobacter orleanensis NBRC 13752.</title>
        <authorList>
            <person name="Hosoyama A."/>
            <person name="Uohara A."/>
            <person name="Ohji S."/>
            <person name="Ichikawa N."/>
        </authorList>
    </citation>
    <scope>NUCLEOTIDE SEQUENCE [LARGE SCALE GENOMIC DNA]</scope>
    <source>
        <strain evidence="2 3">NBRC 13752</strain>
    </source>
</reference>
<name>A0A4Y3TLI5_9PROT</name>
<organism evidence="2 3">
    <name type="scientific">Acetobacter orleanensis</name>
    <dbReference type="NCBI Taxonomy" id="104099"/>
    <lineage>
        <taxon>Bacteria</taxon>
        <taxon>Pseudomonadati</taxon>
        <taxon>Pseudomonadota</taxon>
        <taxon>Alphaproteobacteria</taxon>
        <taxon>Acetobacterales</taxon>
        <taxon>Acetobacteraceae</taxon>
        <taxon>Acetobacter</taxon>
    </lineage>
</organism>
<dbReference type="InterPro" id="IPR000182">
    <property type="entry name" value="GNAT_dom"/>
</dbReference>
<dbReference type="AlphaFoldDB" id="A0A4Y3TLI5"/>
<dbReference type="Proteomes" id="UP000317617">
    <property type="component" value="Unassembled WGS sequence"/>
</dbReference>
<comment type="caution">
    <text evidence="2">The sequence shown here is derived from an EMBL/GenBank/DDBJ whole genome shotgun (WGS) entry which is preliminary data.</text>
</comment>
<evidence type="ECO:0000313" key="2">
    <source>
        <dbReference type="EMBL" id="GEB82792.1"/>
    </source>
</evidence>
<keyword evidence="2" id="KW-0808">Transferase</keyword>
<dbReference type="Pfam" id="PF13302">
    <property type="entry name" value="Acetyltransf_3"/>
    <property type="match status" value="1"/>
</dbReference>
<evidence type="ECO:0000259" key="1">
    <source>
        <dbReference type="PROSITE" id="PS51186"/>
    </source>
</evidence>
<dbReference type="STRING" id="104099.AD949_10400"/>
<sequence>MTVQRAFPDIPVPLTGEHVQLVPLSPTHCAALQQAVQDGEQWKVWCTSVPQPDAMAADIARRLDLQKRGTMLPYTVVSLPDNRVVGMTSLMNIDKAGPRVEIGSTWYAASVQRTALNTEAKQLLLSYAFETLGCLAVELRTHVLNQRSRRAIERLGAKLDGILRCHQRLPDGSLRDSCVYSITAVEWPAVRSHLRWCLTEKYQRG</sequence>
<accession>A0A4Y3TLI5</accession>
<dbReference type="RefSeq" id="WP_048835494.1">
    <property type="nucleotide sequence ID" value="NZ_BJMU01000004.1"/>
</dbReference>
<dbReference type="OrthoDB" id="5295305at2"/>
<dbReference type="EMBL" id="BJMU01000004">
    <property type="protein sequence ID" value="GEB82792.1"/>
    <property type="molecule type" value="Genomic_DNA"/>
</dbReference>
<protein>
    <submittedName>
        <fullName evidence="2">GCN5 family N-acetyltransferase</fullName>
    </submittedName>
</protein>
<feature type="domain" description="N-acetyltransferase" evidence="1">
    <location>
        <begin position="19"/>
        <end position="185"/>
    </location>
</feature>
<dbReference type="GO" id="GO:0016747">
    <property type="term" value="F:acyltransferase activity, transferring groups other than amino-acyl groups"/>
    <property type="evidence" value="ECO:0007669"/>
    <property type="project" value="InterPro"/>
</dbReference>
<dbReference type="Gene3D" id="3.40.630.30">
    <property type="match status" value="1"/>
</dbReference>
<proteinExistence type="predicted"/>
<dbReference type="PROSITE" id="PS51186">
    <property type="entry name" value="GNAT"/>
    <property type="match status" value="1"/>
</dbReference>
<dbReference type="PANTHER" id="PTHR43610">
    <property type="entry name" value="BLL6696 PROTEIN"/>
    <property type="match status" value="1"/>
</dbReference>